<dbReference type="EMBL" id="ARYL01000008">
    <property type="protein sequence ID" value="KDA03084.1"/>
    <property type="molecule type" value="Genomic_DNA"/>
</dbReference>
<feature type="domain" description="Methyltransferase" evidence="3">
    <location>
        <begin position="41"/>
        <end position="134"/>
    </location>
</feature>
<dbReference type="PANTHER" id="PTHR43861:SF1">
    <property type="entry name" value="TRANS-ACONITATE 2-METHYLTRANSFERASE"/>
    <property type="match status" value="1"/>
</dbReference>
<accession>A0A059G8M9</accession>
<dbReference type="OrthoDB" id="9804312at2"/>
<gene>
    <name evidence="4" type="ORF">HOC_06758</name>
</gene>
<evidence type="ECO:0000256" key="1">
    <source>
        <dbReference type="ARBA" id="ARBA00022603"/>
    </source>
</evidence>
<dbReference type="GO" id="GO:0008168">
    <property type="term" value="F:methyltransferase activity"/>
    <property type="evidence" value="ECO:0007669"/>
    <property type="project" value="UniProtKB-KW"/>
</dbReference>
<evidence type="ECO:0000313" key="5">
    <source>
        <dbReference type="Proteomes" id="UP000024942"/>
    </source>
</evidence>
<organism evidence="4 5">
    <name type="scientific">Hyphomonas oceanitis SCH89</name>
    <dbReference type="NCBI Taxonomy" id="1280953"/>
    <lineage>
        <taxon>Bacteria</taxon>
        <taxon>Pseudomonadati</taxon>
        <taxon>Pseudomonadota</taxon>
        <taxon>Alphaproteobacteria</taxon>
        <taxon>Hyphomonadales</taxon>
        <taxon>Hyphomonadaceae</taxon>
        <taxon>Hyphomonas</taxon>
    </lineage>
</organism>
<comment type="caution">
    <text evidence="4">The sequence shown here is derived from an EMBL/GenBank/DDBJ whole genome shotgun (WGS) entry which is preliminary data.</text>
</comment>
<name>A0A059G8M9_9PROT</name>
<dbReference type="InterPro" id="IPR029063">
    <property type="entry name" value="SAM-dependent_MTases_sf"/>
</dbReference>
<protein>
    <recommendedName>
        <fullName evidence="3">Methyltransferase domain-containing protein</fullName>
    </recommendedName>
</protein>
<dbReference type="CDD" id="cd02440">
    <property type="entry name" value="AdoMet_MTases"/>
    <property type="match status" value="1"/>
</dbReference>
<dbReference type="PATRIC" id="fig|1280953.3.peg.1368"/>
<dbReference type="Gene3D" id="3.40.50.150">
    <property type="entry name" value="Vaccinia Virus protein VP39"/>
    <property type="match status" value="1"/>
</dbReference>
<dbReference type="PANTHER" id="PTHR43861">
    <property type="entry name" value="TRANS-ACONITATE 2-METHYLTRANSFERASE-RELATED"/>
    <property type="match status" value="1"/>
</dbReference>
<dbReference type="AlphaFoldDB" id="A0A059G8M9"/>
<dbReference type="GO" id="GO:0032259">
    <property type="term" value="P:methylation"/>
    <property type="evidence" value="ECO:0007669"/>
    <property type="project" value="UniProtKB-KW"/>
</dbReference>
<dbReference type="Proteomes" id="UP000024942">
    <property type="component" value="Unassembled WGS sequence"/>
</dbReference>
<dbReference type="RefSeq" id="WP_035536975.1">
    <property type="nucleotide sequence ID" value="NZ_ARYL01000008.1"/>
</dbReference>
<evidence type="ECO:0000256" key="2">
    <source>
        <dbReference type="ARBA" id="ARBA00022679"/>
    </source>
</evidence>
<dbReference type="Pfam" id="PF13649">
    <property type="entry name" value="Methyltransf_25"/>
    <property type="match status" value="1"/>
</dbReference>
<keyword evidence="5" id="KW-1185">Reference proteome</keyword>
<evidence type="ECO:0000313" key="4">
    <source>
        <dbReference type="EMBL" id="KDA03084.1"/>
    </source>
</evidence>
<proteinExistence type="predicted"/>
<reference evidence="4 5" key="1">
    <citation type="journal article" date="2014" name="Antonie Van Leeuwenhoek">
        <title>Hyphomonas beringensis sp. nov. and Hyphomonas chukchiensis sp. nov., isolated from surface seawater of the Bering Sea and Chukchi Sea.</title>
        <authorList>
            <person name="Li C."/>
            <person name="Lai Q."/>
            <person name="Li G."/>
            <person name="Dong C."/>
            <person name="Wang J."/>
            <person name="Liao Y."/>
            <person name="Shao Z."/>
        </authorList>
    </citation>
    <scope>NUCLEOTIDE SEQUENCE [LARGE SCALE GENOMIC DNA]</scope>
    <source>
        <strain evidence="4 5">SCH89</strain>
    </source>
</reference>
<dbReference type="STRING" id="1280953.HOC_06758"/>
<dbReference type="InterPro" id="IPR041698">
    <property type="entry name" value="Methyltransf_25"/>
</dbReference>
<dbReference type="SUPFAM" id="SSF53335">
    <property type="entry name" value="S-adenosyl-L-methionine-dependent methyltransferases"/>
    <property type="match status" value="1"/>
</dbReference>
<keyword evidence="1" id="KW-0489">Methyltransferase</keyword>
<evidence type="ECO:0000259" key="3">
    <source>
        <dbReference type="Pfam" id="PF13649"/>
    </source>
</evidence>
<dbReference type="Gene3D" id="2.20.25.570">
    <property type="match status" value="1"/>
</dbReference>
<keyword evidence="2" id="KW-0808">Transferase</keyword>
<sequence>MKFGPETFGELNAEDYDALHDPGTTEESVALISEIAAGGRVLELAIGTGRVALPLAAQGLEVHGIEGSPEMVAKLREKPGGHAIPVVIGDFADVAIEGTFDHVFLVFNTLFNLTTQEAQVRCFANVAKRLAPGGTFLVETFVPDAEKARSGQNVRTMKVGFSSVWIEAALHHRVEQRIDFQRMRITQDGIRMVPLVMRYAWPAEMDLMAQLAGLSLKHRWGGWKREPFTAESGMHVSVYEKPAHAG</sequence>
<dbReference type="eggNOG" id="COG0030">
    <property type="taxonomic scope" value="Bacteria"/>
</dbReference>